<sequence length="183" mass="20110">MIARARDAAGYGSLVARSLIRLLESAYWPQDLLRAACDELTRNPDAGRLRVLEHAPAQTPLPLSESEVWSRLLRLIGAALERDPGQAAGWACFRALSHGRDWLLSAEMVARRDGRAMRQSGGLRLNPSAFNGEQLRAEIVAGRHMPGAPLGDVLRLTWEDSAHLVVQSMPGRFDVVDPEAEPE</sequence>
<reference evidence="1 2" key="1">
    <citation type="submission" date="2024-05" db="EMBL/GenBank/DDBJ databases">
        <title>Roseateles sp. DJS-2-20 16S ribosomal RNA gene Genome sequencing and assembly.</title>
        <authorList>
            <person name="Woo H."/>
        </authorList>
    </citation>
    <scope>NUCLEOTIDE SEQUENCE [LARGE SCALE GENOMIC DNA]</scope>
    <source>
        <strain evidence="1 2">DJS-2-20</strain>
    </source>
</reference>
<comment type="caution">
    <text evidence="1">The sequence shown here is derived from an EMBL/GenBank/DDBJ whole genome shotgun (WGS) entry which is preliminary data.</text>
</comment>
<keyword evidence="2" id="KW-1185">Reference proteome</keyword>
<evidence type="ECO:0000313" key="1">
    <source>
        <dbReference type="EMBL" id="MEO3692422.1"/>
    </source>
</evidence>
<dbReference type="Proteomes" id="UP001495147">
    <property type="component" value="Unassembled WGS sequence"/>
</dbReference>
<accession>A0ABV0G3V3</accession>
<name>A0ABV0G3V3_9BURK</name>
<organism evidence="1 2">
    <name type="scientific">Roseateles paludis</name>
    <dbReference type="NCBI Taxonomy" id="3145238"/>
    <lineage>
        <taxon>Bacteria</taxon>
        <taxon>Pseudomonadati</taxon>
        <taxon>Pseudomonadota</taxon>
        <taxon>Betaproteobacteria</taxon>
        <taxon>Burkholderiales</taxon>
        <taxon>Sphaerotilaceae</taxon>
        <taxon>Roseateles</taxon>
    </lineage>
</organism>
<evidence type="ECO:0000313" key="2">
    <source>
        <dbReference type="Proteomes" id="UP001495147"/>
    </source>
</evidence>
<protein>
    <submittedName>
        <fullName evidence="1">Uncharacterized protein</fullName>
    </submittedName>
</protein>
<gene>
    <name evidence="1" type="ORF">ABDJ85_13160</name>
</gene>
<dbReference type="EMBL" id="JBDPZD010000003">
    <property type="protein sequence ID" value="MEO3692422.1"/>
    <property type="molecule type" value="Genomic_DNA"/>
</dbReference>
<proteinExistence type="predicted"/>